<dbReference type="EMBL" id="CAADEZ010000305">
    <property type="protein sequence ID" value="VFJ62363.1"/>
    <property type="molecule type" value="Genomic_DNA"/>
</dbReference>
<organism evidence="4">
    <name type="scientific">Candidatus Kentrum sp. FM</name>
    <dbReference type="NCBI Taxonomy" id="2126340"/>
    <lineage>
        <taxon>Bacteria</taxon>
        <taxon>Pseudomonadati</taxon>
        <taxon>Pseudomonadota</taxon>
        <taxon>Gammaproteobacteria</taxon>
        <taxon>Candidatus Kentrum</taxon>
    </lineage>
</organism>
<keyword evidence="1" id="KW-0812">Transmembrane</keyword>
<gene>
    <name evidence="3" type="ORF">BECKFM1743A_GA0114220_103053</name>
    <name evidence="4" type="ORF">BECKFM1743B_GA0114221_102994</name>
    <name evidence="2" type="ORF">BECKFM1743C_GA0114222_102685</name>
</gene>
<protein>
    <submittedName>
        <fullName evidence="4">Uncharacterized protein</fullName>
    </submittedName>
</protein>
<evidence type="ECO:0000256" key="1">
    <source>
        <dbReference type="SAM" id="Phobius"/>
    </source>
</evidence>
<dbReference type="AlphaFoldDB" id="A0A450WA47"/>
<proteinExistence type="predicted"/>
<accession>A0A450WA47</accession>
<feature type="transmembrane region" description="Helical" evidence="1">
    <location>
        <begin position="6"/>
        <end position="23"/>
    </location>
</feature>
<dbReference type="EMBL" id="CAADFA010000268">
    <property type="protein sequence ID" value="VFJ60245.1"/>
    <property type="molecule type" value="Genomic_DNA"/>
</dbReference>
<keyword evidence="1" id="KW-0472">Membrane</keyword>
<keyword evidence="1" id="KW-1133">Transmembrane helix</keyword>
<evidence type="ECO:0000313" key="3">
    <source>
        <dbReference type="EMBL" id="VFJ62363.1"/>
    </source>
</evidence>
<name>A0A450WA47_9GAMM</name>
<evidence type="ECO:0000313" key="2">
    <source>
        <dbReference type="EMBL" id="VFJ60245.1"/>
    </source>
</evidence>
<sequence>MNWDIASTLILLAVISTFVYIGYDIMRRKI</sequence>
<dbReference type="EMBL" id="CAADFL010000299">
    <property type="protein sequence ID" value="VFK13923.1"/>
    <property type="molecule type" value="Genomic_DNA"/>
</dbReference>
<evidence type="ECO:0000313" key="4">
    <source>
        <dbReference type="EMBL" id="VFK13923.1"/>
    </source>
</evidence>
<reference evidence="4" key="1">
    <citation type="submission" date="2019-02" db="EMBL/GenBank/DDBJ databases">
        <authorList>
            <person name="Gruber-Vodicka R. H."/>
            <person name="Seah K. B. B."/>
        </authorList>
    </citation>
    <scope>NUCLEOTIDE SEQUENCE</scope>
    <source>
        <strain evidence="3">BECK_BZ163</strain>
        <strain evidence="4">BECK_BZ164</strain>
        <strain evidence="2">BECK_BZ165</strain>
    </source>
</reference>